<accession>A0AAN9Y8T4</accession>
<protein>
    <recommendedName>
        <fullName evidence="3">ER-bound oxygenase mpaB/mpaB'/Rubber oxygenase catalytic domain-containing protein</fullName>
    </recommendedName>
</protein>
<evidence type="ECO:0000313" key="1">
    <source>
        <dbReference type="EMBL" id="KAK7602012.1"/>
    </source>
</evidence>
<evidence type="ECO:0000313" key="2">
    <source>
        <dbReference type="Proteomes" id="UP001367676"/>
    </source>
</evidence>
<sequence>MYLENCVTEQCVLQSYHCSVNEAQTPAPLHYVGFTNNDSAPKSCADKEDDESTVVGVYCKVDQSQLPADMLALLPGAHRPLPNDFNLPPLPTWLDIDRLRKGQDFALKYLHGLNYSHSLALLLLFSSEDGLKPLIYTEKSHTPKLAQKRYLSTALRVKSWLETEIWKPTSEGYKNLKQVRSMHLTISNRLNGIGVDQVHRHSNLEEKMKTNNGQMLCPLASILKKDLSLSRNGPTCPIYEKKESRVYLNQLEMACTQFGFYGLMLLYPDKFVAKPATKEELTNFVHLWRYVGYMLGIEDEFNLCAGDLDAVMQRSLHVVEYFIRPMILNVNKEWEHMSRCALQGIEKFTNMRINFEASLLYLYWVLGIEAPHLTQSVSWKEMMLFNTTKYVMTKSHQIPGCTQLINYIVKRNVERAAKKEYGEK</sequence>
<proteinExistence type="predicted"/>
<dbReference type="Proteomes" id="UP001367676">
    <property type="component" value="Unassembled WGS sequence"/>
</dbReference>
<name>A0AAN9Y8T4_9HEMI</name>
<keyword evidence="2" id="KW-1185">Reference proteome</keyword>
<comment type="caution">
    <text evidence="1">The sequence shown here is derived from an EMBL/GenBank/DDBJ whole genome shotgun (WGS) entry which is preliminary data.</text>
</comment>
<reference evidence="1 2" key="1">
    <citation type="submission" date="2024-03" db="EMBL/GenBank/DDBJ databases">
        <title>Adaptation during the transition from Ophiocordyceps entomopathogen to insect associate is accompanied by gene loss and intensified selection.</title>
        <authorList>
            <person name="Ward C.M."/>
            <person name="Onetto C.A."/>
            <person name="Borneman A.R."/>
        </authorList>
    </citation>
    <scope>NUCLEOTIDE SEQUENCE [LARGE SCALE GENOMIC DNA]</scope>
    <source>
        <strain evidence="1">AWRI1</strain>
        <tissue evidence="1">Single Adult Female</tissue>
    </source>
</reference>
<evidence type="ECO:0008006" key="3">
    <source>
        <dbReference type="Google" id="ProtNLM"/>
    </source>
</evidence>
<organism evidence="1 2">
    <name type="scientific">Parthenolecanium corni</name>
    <dbReference type="NCBI Taxonomy" id="536013"/>
    <lineage>
        <taxon>Eukaryota</taxon>
        <taxon>Metazoa</taxon>
        <taxon>Ecdysozoa</taxon>
        <taxon>Arthropoda</taxon>
        <taxon>Hexapoda</taxon>
        <taxon>Insecta</taxon>
        <taxon>Pterygota</taxon>
        <taxon>Neoptera</taxon>
        <taxon>Paraneoptera</taxon>
        <taxon>Hemiptera</taxon>
        <taxon>Sternorrhyncha</taxon>
        <taxon>Coccoidea</taxon>
        <taxon>Coccidae</taxon>
        <taxon>Parthenolecanium</taxon>
    </lineage>
</organism>
<dbReference type="EMBL" id="JBBCAQ010000010">
    <property type="protein sequence ID" value="KAK7602012.1"/>
    <property type="molecule type" value="Genomic_DNA"/>
</dbReference>
<dbReference type="PANTHER" id="PTHR37159:SF1">
    <property type="entry name" value="GH11867P"/>
    <property type="match status" value="1"/>
</dbReference>
<dbReference type="AlphaFoldDB" id="A0AAN9Y8T4"/>
<gene>
    <name evidence="1" type="ORF">V9T40_009453</name>
</gene>
<dbReference type="PANTHER" id="PTHR37159">
    <property type="entry name" value="GH11867P"/>
    <property type="match status" value="1"/>
</dbReference>